<accession>A0ABP0LWA0</accession>
<feature type="domain" description="SAP" evidence="2">
    <location>
        <begin position="499"/>
        <end position="533"/>
    </location>
</feature>
<evidence type="ECO:0000259" key="2">
    <source>
        <dbReference type="PROSITE" id="PS50800"/>
    </source>
</evidence>
<dbReference type="InterPro" id="IPR001969">
    <property type="entry name" value="Aspartic_peptidase_AS"/>
</dbReference>
<sequence>VFDLTKDDAPEELMTDEDGETVLPVVAIRSHYELPDETEEIFYDCQSDDEGMPLRTPSMEETGSDALRAQSKDVTGQIQNVCMVRNEAPNVVMTLDSGADVSVAPEQYHALGLPGCQRSICMMDAQGGAIKSAGNRRLRLQAYTGAGEMVEFVEQFAMGVGVTHPLMSFGRLLKQGWVLSRDSQGLYVEHKEKDLKIPARLERNSLVMDVRVCAVRAEDNETLEMEEQEKEKVSEEEDQQMLALMQELSQQVEPDATRVRVEEGPTKKLKGEEVEDSQRSPGYTTEESGDVFVEASSSEDGNVQARMARWQNWKLRKGMVKDEPLELSDSPVVDVAEDNRVFPVRGEATSLYGFISRELALLEKMPGWHALPNGIVVHSSPQATHFVDPSLSFGPEWCGRMTLLKKKDNSGAWEQVESLANYADTPLPYRPLPGGPRPSEPVPLLSGEPSSWLDDERDEEGGELPMLAAGSGGRPEILEDAAFIDPDELRIQIDETWFDKETKLKDLQEICKQLGLATSGSKIKVLRRLQSYKHHQEEKMAYEIAQRLFSESRREAIPLKTPKLP</sequence>
<feature type="compositionally biased region" description="Basic and acidic residues" evidence="1">
    <location>
        <begin position="255"/>
        <end position="278"/>
    </location>
</feature>
<gene>
    <name evidence="3" type="ORF">CCMP2556_LOCUS22565</name>
</gene>
<dbReference type="PROSITE" id="PS50800">
    <property type="entry name" value="SAP"/>
    <property type="match status" value="1"/>
</dbReference>
<organism evidence="3 4">
    <name type="scientific">Durusdinium trenchii</name>
    <dbReference type="NCBI Taxonomy" id="1381693"/>
    <lineage>
        <taxon>Eukaryota</taxon>
        <taxon>Sar</taxon>
        <taxon>Alveolata</taxon>
        <taxon>Dinophyceae</taxon>
        <taxon>Suessiales</taxon>
        <taxon>Symbiodiniaceae</taxon>
        <taxon>Durusdinium</taxon>
    </lineage>
</organism>
<protein>
    <recommendedName>
        <fullName evidence="2">SAP domain-containing protein</fullName>
    </recommendedName>
</protein>
<evidence type="ECO:0000256" key="1">
    <source>
        <dbReference type="SAM" id="MobiDB-lite"/>
    </source>
</evidence>
<comment type="caution">
    <text evidence="3">The sequence shown here is derived from an EMBL/GenBank/DDBJ whole genome shotgun (WGS) entry which is preliminary data.</text>
</comment>
<name>A0ABP0LWA0_9DINO</name>
<feature type="non-terminal residue" evidence="3">
    <location>
        <position position="565"/>
    </location>
</feature>
<keyword evidence="4" id="KW-1185">Reference proteome</keyword>
<feature type="non-terminal residue" evidence="3">
    <location>
        <position position="1"/>
    </location>
</feature>
<feature type="region of interest" description="Disordered" evidence="1">
    <location>
        <begin position="427"/>
        <end position="471"/>
    </location>
</feature>
<dbReference type="EMBL" id="CAXAMN010014058">
    <property type="protein sequence ID" value="CAK9042380.1"/>
    <property type="molecule type" value="Genomic_DNA"/>
</dbReference>
<proteinExistence type="predicted"/>
<dbReference type="InterPro" id="IPR003034">
    <property type="entry name" value="SAP_dom"/>
</dbReference>
<dbReference type="Proteomes" id="UP001642484">
    <property type="component" value="Unassembled WGS sequence"/>
</dbReference>
<feature type="compositionally biased region" description="Pro residues" evidence="1">
    <location>
        <begin position="428"/>
        <end position="441"/>
    </location>
</feature>
<dbReference type="PROSITE" id="PS00141">
    <property type="entry name" value="ASP_PROTEASE"/>
    <property type="match status" value="1"/>
</dbReference>
<evidence type="ECO:0000313" key="3">
    <source>
        <dbReference type="EMBL" id="CAK9042380.1"/>
    </source>
</evidence>
<feature type="compositionally biased region" description="Acidic residues" evidence="1">
    <location>
        <begin position="453"/>
        <end position="462"/>
    </location>
</feature>
<evidence type="ECO:0000313" key="4">
    <source>
        <dbReference type="Proteomes" id="UP001642484"/>
    </source>
</evidence>
<feature type="region of interest" description="Disordered" evidence="1">
    <location>
        <begin position="249"/>
        <end position="289"/>
    </location>
</feature>
<reference evidence="3 4" key="1">
    <citation type="submission" date="2024-02" db="EMBL/GenBank/DDBJ databases">
        <authorList>
            <person name="Chen Y."/>
            <person name="Shah S."/>
            <person name="Dougan E. K."/>
            <person name="Thang M."/>
            <person name="Chan C."/>
        </authorList>
    </citation>
    <scope>NUCLEOTIDE SEQUENCE [LARGE SCALE GENOMIC DNA]</scope>
</reference>